<dbReference type="PANTHER" id="PTHR45339:SF1">
    <property type="entry name" value="HYBRID SIGNAL TRANSDUCTION HISTIDINE KINASE J"/>
    <property type="match status" value="1"/>
</dbReference>
<evidence type="ECO:0000256" key="1">
    <source>
        <dbReference type="ARBA" id="ARBA00022553"/>
    </source>
</evidence>
<evidence type="ECO:0000259" key="5">
    <source>
        <dbReference type="PROSITE" id="PS50110"/>
    </source>
</evidence>
<dbReference type="SMART" id="SM00448">
    <property type="entry name" value="REC"/>
    <property type="match status" value="1"/>
</dbReference>
<protein>
    <submittedName>
        <fullName evidence="6">CheY chemotaxis protein or a CheY-like REC (Receiver) domain</fullName>
    </submittedName>
</protein>
<reference evidence="6 7" key="1">
    <citation type="submission" date="2016-12" db="EMBL/GenBank/DDBJ databases">
        <authorList>
            <person name="Song W.-J."/>
            <person name="Kurnit D.M."/>
        </authorList>
    </citation>
    <scope>NUCLEOTIDE SEQUENCE [LARGE SCALE GENOMIC DNA]</scope>
    <source>
        <strain evidence="6 7">DSM 18488</strain>
    </source>
</reference>
<dbReference type="InterPro" id="IPR001789">
    <property type="entry name" value="Sig_transdc_resp-reg_receiver"/>
</dbReference>
<dbReference type="PROSITE" id="PS50110">
    <property type="entry name" value="RESPONSE_REGULATORY"/>
    <property type="match status" value="1"/>
</dbReference>
<feature type="modified residue" description="4-aspartylphosphate" evidence="3">
    <location>
        <position position="93"/>
    </location>
</feature>
<keyword evidence="2" id="KW-0902">Two-component regulatory system</keyword>
<organism evidence="6 7">
    <name type="scientific">Desulfopila aestuarii DSM 18488</name>
    <dbReference type="NCBI Taxonomy" id="1121416"/>
    <lineage>
        <taxon>Bacteria</taxon>
        <taxon>Pseudomonadati</taxon>
        <taxon>Thermodesulfobacteriota</taxon>
        <taxon>Desulfobulbia</taxon>
        <taxon>Desulfobulbales</taxon>
        <taxon>Desulfocapsaceae</taxon>
        <taxon>Desulfopila</taxon>
    </lineage>
</organism>
<evidence type="ECO:0000313" key="7">
    <source>
        <dbReference type="Proteomes" id="UP000184603"/>
    </source>
</evidence>
<dbReference type="InterPro" id="IPR011006">
    <property type="entry name" value="CheY-like_superfamily"/>
</dbReference>
<dbReference type="Gene3D" id="3.40.50.2300">
    <property type="match status" value="1"/>
</dbReference>
<dbReference type="RefSeq" id="WP_073611534.1">
    <property type="nucleotide sequence ID" value="NZ_FRFE01000001.1"/>
</dbReference>
<feature type="compositionally biased region" description="Polar residues" evidence="4">
    <location>
        <begin position="1"/>
        <end position="32"/>
    </location>
</feature>
<dbReference type="STRING" id="1121416.SAMN02745220_00160"/>
<dbReference type="Proteomes" id="UP000184603">
    <property type="component" value="Unassembled WGS sequence"/>
</dbReference>
<name>A0A1M7XVU8_9BACT</name>
<dbReference type="AlphaFoldDB" id="A0A1M7XVU8"/>
<gene>
    <name evidence="6" type="ORF">SAMN02745220_00160</name>
</gene>
<dbReference type="Pfam" id="PF00072">
    <property type="entry name" value="Response_reg"/>
    <property type="match status" value="1"/>
</dbReference>
<evidence type="ECO:0000313" key="6">
    <source>
        <dbReference type="EMBL" id="SHO42805.1"/>
    </source>
</evidence>
<evidence type="ECO:0000256" key="3">
    <source>
        <dbReference type="PROSITE-ProRule" id="PRU00169"/>
    </source>
</evidence>
<feature type="region of interest" description="Disordered" evidence="4">
    <location>
        <begin position="1"/>
        <end position="39"/>
    </location>
</feature>
<dbReference type="GO" id="GO:0000160">
    <property type="term" value="P:phosphorelay signal transduction system"/>
    <property type="evidence" value="ECO:0007669"/>
    <property type="project" value="UniProtKB-KW"/>
</dbReference>
<dbReference type="EMBL" id="FRFE01000001">
    <property type="protein sequence ID" value="SHO42805.1"/>
    <property type="molecule type" value="Genomic_DNA"/>
</dbReference>
<evidence type="ECO:0000256" key="4">
    <source>
        <dbReference type="SAM" id="MobiDB-lite"/>
    </source>
</evidence>
<proteinExistence type="predicted"/>
<dbReference type="CDD" id="cd17546">
    <property type="entry name" value="REC_hyHK_CKI1_RcsC-like"/>
    <property type="match status" value="1"/>
</dbReference>
<feature type="domain" description="Response regulatory" evidence="5">
    <location>
        <begin position="43"/>
        <end position="163"/>
    </location>
</feature>
<keyword evidence="7" id="KW-1185">Reference proteome</keyword>
<keyword evidence="1 3" id="KW-0597">Phosphoprotein</keyword>
<accession>A0A1M7XVU8</accession>
<dbReference type="OrthoDB" id="9816343at2"/>
<sequence length="167" mass="18302">MTESCIVSNTVSPSHGVQKNSPGTASGKTVSTRSEEPPRRSLSILIAEDEPISRLFLSRVLAKLGHEVRSAKNGQEVLTILQDNESFDVLLTDIKMPQIDGVELSRILRSSEKYSHRNGLSIIAMTAFARPGDKDVFLKAGMDVYLPKPIDGRLLEIILEKVSGKSQ</sequence>
<evidence type="ECO:0000256" key="2">
    <source>
        <dbReference type="ARBA" id="ARBA00023012"/>
    </source>
</evidence>
<dbReference type="PANTHER" id="PTHR45339">
    <property type="entry name" value="HYBRID SIGNAL TRANSDUCTION HISTIDINE KINASE J"/>
    <property type="match status" value="1"/>
</dbReference>
<dbReference type="SUPFAM" id="SSF52172">
    <property type="entry name" value="CheY-like"/>
    <property type="match status" value="1"/>
</dbReference>